<dbReference type="Proteomes" id="UP000244978">
    <property type="component" value="Unassembled WGS sequence"/>
</dbReference>
<comment type="caution">
    <text evidence="2">The sequence shown here is derived from an EMBL/GenBank/DDBJ whole genome shotgun (WGS) entry which is preliminary data.</text>
</comment>
<proteinExistence type="predicted"/>
<keyword evidence="3" id="KW-1185">Reference proteome</keyword>
<name>A0A2U1SY24_9MICO</name>
<protein>
    <submittedName>
        <fullName evidence="2">Uncharacterized protein</fullName>
    </submittedName>
</protein>
<evidence type="ECO:0000313" key="3">
    <source>
        <dbReference type="Proteomes" id="UP000244978"/>
    </source>
</evidence>
<dbReference type="AlphaFoldDB" id="A0A2U1SY24"/>
<dbReference type="EMBL" id="QEEX01000001">
    <property type="protein sequence ID" value="PWB96443.1"/>
    <property type="molecule type" value="Genomic_DNA"/>
</dbReference>
<feature type="compositionally biased region" description="Basic and acidic residues" evidence="1">
    <location>
        <begin position="12"/>
        <end position="30"/>
    </location>
</feature>
<reference evidence="3" key="1">
    <citation type="submission" date="2018-04" db="EMBL/GenBank/DDBJ databases">
        <authorList>
            <person name="Liu S."/>
            <person name="Wang Z."/>
            <person name="Li J."/>
        </authorList>
    </citation>
    <scope>NUCLEOTIDE SEQUENCE [LARGE SCALE GENOMIC DNA]</scope>
    <source>
        <strain evidence="3">S1194</strain>
    </source>
</reference>
<feature type="region of interest" description="Disordered" evidence="1">
    <location>
        <begin position="1"/>
        <end position="38"/>
    </location>
</feature>
<evidence type="ECO:0000313" key="2">
    <source>
        <dbReference type="EMBL" id="PWB96443.1"/>
    </source>
</evidence>
<accession>A0A2U1SY24</accession>
<sequence>MLVLPMAACRQSKREAQDASDRESRHHDRPGQTNEQIAISGLRRPGWQFAARTVAFRPRSIVQL</sequence>
<gene>
    <name evidence="2" type="ORF">DF220_00225</name>
</gene>
<evidence type="ECO:0000256" key="1">
    <source>
        <dbReference type="SAM" id="MobiDB-lite"/>
    </source>
</evidence>
<organism evidence="2 3">
    <name type="scientific">Homoserinimonas hongtaonis</name>
    <dbReference type="NCBI Taxonomy" id="2079791"/>
    <lineage>
        <taxon>Bacteria</taxon>
        <taxon>Bacillati</taxon>
        <taxon>Actinomycetota</taxon>
        <taxon>Actinomycetes</taxon>
        <taxon>Micrococcales</taxon>
        <taxon>Microbacteriaceae</taxon>
        <taxon>Homoserinimonas</taxon>
    </lineage>
</organism>